<dbReference type="Pfam" id="PF03313">
    <property type="entry name" value="SDH_alpha"/>
    <property type="match status" value="1"/>
</dbReference>
<dbReference type="RefSeq" id="WP_040992448.1">
    <property type="nucleotide sequence ID" value="NZ_JTKH01000024.1"/>
</dbReference>
<proteinExistence type="inferred from homology"/>
<evidence type="ECO:0000313" key="4">
    <source>
        <dbReference type="Proteomes" id="UP000031672"/>
    </source>
</evidence>
<organism evidence="3 4">
    <name type="scientific">Vibrio renipiscarius</name>
    <dbReference type="NCBI Taxonomy" id="1461322"/>
    <lineage>
        <taxon>Bacteria</taxon>
        <taxon>Pseudomonadati</taxon>
        <taxon>Pseudomonadota</taxon>
        <taxon>Gammaproteobacteria</taxon>
        <taxon>Vibrionales</taxon>
        <taxon>Vibrionaceae</taxon>
        <taxon>Vibrio</taxon>
    </lineage>
</organism>
<dbReference type="GO" id="GO:0080146">
    <property type="term" value="F:L-cysteine desulfhydrase activity"/>
    <property type="evidence" value="ECO:0007669"/>
    <property type="project" value="TreeGrafter"/>
</dbReference>
<comment type="similarity">
    <text evidence="1">Belongs to the UPF0597 family.</text>
</comment>
<evidence type="ECO:0000256" key="1">
    <source>
        <dbReference type="HAMAP-Rule" id="MF_01845"/>
    </source>
</evidence>
<accession>A0A0C2NJF9</accession>
<reference evidence="3 4" key="1">
    <citation type="submission" date="2014-11" db="EMBL/GenBank/DDBJ databases">
        <title>Draft Genome Sequence of Vibrio piscirenalis strains CECT 8603T and CECT 8604, two marine Gammaproteobacterium isolated from cultured gilthead sea bream (Sparus aurata).</title>
        <authorList>
            <person name="Arahal D.R."/>
            <person name="Rodrigo-Torres L."/>
            <person name="Lucena T."/>
            <person name="Pujalte M.J."/>
        </authorList>
    </citation>
    <scope>NUCLEOTIDE SEQUENCE [LARGE SCALE GENOMIC DNA]</scope>
    <source>
        <strain evidence="3 4">DCR 1-4-2</strain>
    </source>
</reference>
<dbReference type="OrthoDB" id="41906at2"/>
<feature type="domain" description="Serine dehydratase-like alpha subunit" evidence="2">
    <location>
        <begin position="169"/>
        <end position="435"/>
    </location>
</feature>
<dbReference type="PANTHER" id="PTHR30501:SF2">
    <property type="entry name" value="UPF0597 PROTEIN YHAM"/>
    <property type="match status" value="1"/>
</dbReference>
<name>A0A0C2NJF9_9VIBR</name>
<dbReference type="InterPro" id="IPR021144">
    <property type="entry name" value="UPF0597"/>
</dbReference>
<dbReference type="PIRSF" id="PIRSF006054">
    <property type="entry name" value="UCP006054"/>
    <property type="match status" value="1"/>
</dbReference>
<evidence type="ECO:0000313" key="3">
    <source>
        <dbReference type="EMBL" id="KII76505.1"/>
    </source>
</evidence>
<comment type="caution">
    <text evidence="3">The sequence shown here is derived from an EMBL/GenBank/DDBJ whole genome shotgun (WGS) entry which is preliminary data.</text>
</comment>
<dbReference type="Proteomes" id="UP000031672">
    <property type="component" value="Unassembled WGS sequence"/>
</dbReference>
<dbReference type="GO" id="GO:0019450">
    <property type="term" value="P:L-cysteine catabolic process to pyruvate"/>
    <property type="evidence" value="ECO:0007669"/>
    <property type="project" value="TreeGrafter"/>
</dbReference>
<dbReference type="InterPro" id="IPR005130">
    <property type="entry name" value="Ser_deHydtase-like_asu"/>
</dbReference>
<dbReference type="EMBL" id="JTKH01000024">
    <property type="protein sequence ID" value="KII76505.1"/>
    <property type="molecule type" value="Genomic_DNA"/>
</dbReference>
<dbReference type="STRING" id="1461322.OJ16_17110"/>
<dbReference type="PANTHER" id="PTHR30501">
    <property type="entry name" value="UPF0597 PROTEIN YHAM"/>
    <property type="match status" value="1"/>
</dbReference>
<accession>A0A0C2K7F7</accession>
<gene>
    <name evidence="3" type="ORF">OJ16_17110</name>
</gene>
<protein>
    <recommendedName>
        <fullName evidence="1">UPF0597 protein OJ16_17110</fullName>
    </recommendedName>
</protein>
<keyword evidence="4" id="KW-1185">Reference proteome</keyword>
<evidence type="ECO:0000259" key="2">
    <source>
        <dbReference type="Pfam" id="PF03313"/>
    </source>
</evidence>
<sequence length="440" mass="46065">MKKHLWNGFINVVKKEVVPALGCTEPVSVALGAAIAMRRLMSMNDLSKSDGHQLLRIDVLVSPNLMKNGMGVGVPGTGMVGLPIAAAVGALAGDADAGLEVLKSISPDDVAQACVLLDEKRVSVGVAAVPQILYAQVTLSLGDASISVTIADTHTQVIEIRENNQVIYSAEPASTDQNNKTPQDLPFADANAEDIFEFATQADLQDIAFIEQAHKLNDALSLEGLTGNYGLQIGATFQRNIDRGLLSQDLLTDIMRRTAAASDARMDGAMKPAMSNSGSGNQGIAATMPVVVVAEHLNADRETMIRALMLSHLMAIYIKSHQNKLSALCGATTASMGAVAGMTWLLGGQFTHISSAICNMIGDITGIICDGAKASCAMKVSSSASAAIKAAMMALDGIRVTGSEGIVENDVDATIRNMSALANGAMTQTDVQILEIMVQK</sequence>
<dbReference type="AlphaFoldDB" id="A0A0C2NJF9"/>
<dbReference type="HAMAP" id="MF_01845">
    <property type="entry name" value="UPF0597"/>
    <property type="match status" value="1"/>
</dbReference>